<evidence type="ECO:0000313" key="5">
    <source>
        <dbReference type="Proteomes" id="UP000594892"/>
    </source>
</evidence>
<dbReference type="AlphaFoldDB" id="A0AAP9XYV6"/>
<accession>A0AAP9XYV6</accession>
<dbReference type="GeneID" id="45693450"/>
<dbReference type="EMBL" id="CP065600">
    <property type="protein sequence ID" value="QPQ90785.1"/>
    <property type="molecule type" value="Genomic_DNA"/>
</dbReference>
<sequence>MTQTLADTLTLAAVLALADEKTVARGLACFHDGAVSRLQVDGASLHATVRGGSLYSVQLGAGPGKRLTHACDCPVGARSQFCKHAVAVAFSWLENSGTEVFAPPDTPAKARTARKPRRTQADLIDDFLATLDLDALRGWLREAAQQDRGLRDKLLLAARASSGDKAGLKAAVRRIARASRHLDWREAGAYAAGLAALADSLRERLDGTLAGQVAELAELAIELAVESFERIDDSGGAVLPAVRELAAVHLDACMRTRPEPVALAQRLHRLQLIDDWRIFDDVLPNYAQALGVDGLSRYRELVDTAWDALPALGPGRRASYDGTRLRLEAAKLALARFDADVDALVAVLAKDLSSGYRFLLIAEACAQYGRDDEAIAWALRGMAEAGAHPDTRLHAFCIDAYLRRGDAANADAVAWRRFLSLPTGEAFEALMCVAAQTGSVDATRTRALAHLRDCLVRAASATGTAGQVQQQARRTELVKALLSAGDADAAWQVFNEGAVSAGIWAAVAAARARSHPHDAIALYHRLLPSAIERGTYGARYEHAFELVQAIAELRSRHDEQAEFAAELDAIRTTHRAKRNFIKLLDSLA</sequence>
<keyword evidence="6" id="KW-1185">Reference proteome</keyword>
<proteinExistence type="predicted"/>
<dbReference type="Pfam" id="PF21810">
    <property type="entry name" value="DUF6880"/>
    <property type="match status" value="1"/>
</dbReference>
<dbReference type="RefSeq" id="WP_012733161.1">
    <property type="nucleotide sequence ID" value="NZ_CP021075.1"/>
</dbReference>
<keyword evidence="1" id="KW-0479">Metal-binding</keyword>
<evidence type="ECO:0000313" key="3">
    <source>
        <dbReference type="EMBL" id="QPQ90785.1"/>
    </source>
</evidence>
<organism evidence="3 5">
    <name type="scientific">Burkholderia glumae</name>
    <name type="common">Pseudomonas glumae</name>
    <dbReference type="NCBI Taxonomy" id="337"/>
    <lineage>
        <taxon>Bacteria</taxon>
        <taxon>Pseudomonadati</taxon>
        <taxon>Pseudomonadota</taxon>
        <taxon>Betaproteobacteria</taxon>
        <taxon>Burkholderiales</taxon>
        <taxon>Burkholderiaceae</taxon>
        <taxon>Burkholderia</taxon>
    </lineage>
</organism>
<evidence type="ECO:0000313" key="6">
    <source>
        <dbReference type="Proteomes" id="UP001056386"/>
    </source>
</evidence>
<dbReference type="InterPro" id="IPR049245">
    <property type="entry name" value="DUF6880"/>
</dbReference>
<dbReference type="Pfam" id="PF04434">
    <property type="entry name" value="SWIM"/>
    <property type="match status" value="1"/>
</dbReference>
<dbReference type="GO" id="GO:0008270">
    <property type="term" value="F:zinc ion binding"/>
    <property type="evidence" value="ECO:0007669"/>
    <property type="project" value="UniProtKB-KW"/>
</dbReference>
<protein>
    <recommendedName>
        <fullName evidence="2">SWIM-type domain-containing protein</fullName>
    </recommendedName>
</protein>
<dbReference type="Proteomes" id="UP000594892">
    <property type="component" value="Chromosome 1"/>
</dbReference>
<feature type="domain" description="SWIM-type" evidence="2">
    <location>
        <begin position="55"/>
        <end position="93"/>
    </location>
</feature>
<keyword evidence="1" id="KW-0862">Zinc</keyword>
<reference evidence="3 5" key="1">
    <citation type="submission" date="2020-12" db="EMBL/GenBank/DDBJ databases">
        <title>FDA dAtabase for Regulatory Grade micrObial Sequences (FDA-ARGOS): Supporting development and validation of Infectious Disease Dx tests.</title>
        <authorList>
            <person name="Minogue T."/>
            <person name="Wolcott M."/>
            <person name="Wasieloski L."/>
            <person name="Aguilar W."/>
            <person name="Moore D."/>
            <person name="Jaissle J."/>
            <person name="Tallon L."/>
            <person name="Sadzewicz L."/>
            <person name="Zhao X."/>
            <person name="Boylan J."/>
            <person name="Ott S."/>
            <person name="Bowen H."/>
            <person name="Vavikolanu K."/>
            <person name="Mehta A."/>
            <person name="Aluvathingal J."/>
            <person name="Nadendla S."/>
            <person name="Yan Y."/>
            <person name="Sichtig H."/>
        </authorList>
    </citation>
    <scope>NUCLEOTIDE SEQUENCE [LARGE SCALE GENOMIC DNA]</scope>
    <source>
        <strain evidence="3 5">FDAARGOS_949</strain>
    </source>
</reference>
<gene>
    <name evidence="3" type="ORF">I6H06_03340</name>
    <name evidence="4" type="ORF">NFI99_01425</name>
</gene>
<evidence type="ECO:0000313" key="4">
    <source>
        <dbReference type="EMBL" id="USS43178.1"/>
    </source>
</evidence>
<dbReference type="EMBL" id="CP099583">
    <property type="protein sequence ID" value="USS43178.1"/>
    <property type="molecule type" value="Genomic_DNA"/>
</dbReference>
<reference evidence="4" key="2">
    <citation type="submission" date="2022-06" db="EMBL/GenBank/DDBJ databases">
        <title>Draft genome sequence of Burkholderia glumae strain GR20004 isolated from rice panicle showing bacterial panicle blight.</title>
        <authorList>
            <person name="Choi S.Y."/>
            <person name="Lee Y.H."/>
        </authorList>
    </citation>
    <scope>NUCLEOTIDE SEQUENCE</scope>
    <source>
        <strain evidence="4">GR20004</strain>
    </source>
</reference>
<dbReference type="InterPro" id="IPR007527">
    <property type="entry name" value="Znf_SWIM"/>
</dbReference>
<dbReference type="Proteomes" id="UP001056386">
    <property type="component" value="Chromosome 2"/>
</dbReference>
<evidence type="ECO:0000259" key="2">
    <source>
        <dbReference type="PROSITE" id="PS50966"/>
    </source>
</evidence>
<evidence type="ECO:0000256" key="1">
    <source>
        <dbReference type="PROSITE-ProRule" id="PRU00325"/>
    </source>
</evidence>
<name>A0AAP9XYV6_BURGL</name>
<dbReference type="PROSITE" id="PS50966">
    <property type="entry name" value="ZF_SWIM"/>
    <property type="match status" value="1"/>
</dbReference>
<keyword evidence="1" id="KW-0863">Zinc-finger</keyword>